<keyword evidence="2" id="KW-1185">Reference proteome</keyword>
<accession>A0A3M7P178</accession>
<reference evidence="1 2" key="1">
    <citation type="journal article" date="2018" name="Sci. Rep.">
        <title>Genomic signatures of local adaptation to the degree of environmental predictability in rotifers.</title>
        <authorList>
            <person name="Franch-Gras L."/>
            <person name="Hahn C."/>
            <person name="Garcia-Roger E.M."/>
            <person name="Carmona M.J."/>
            <person name="Serra M."/>
            <person name="Gomez A."/>
        </authorList>
    </citation>
    <scope>NUCLEOTIDE SEQUENCE [LARGE SCALE GENOMIC DNA]</scope>
    <source>
        <strain evidence="1">HYR1</strain>
    </source>
</reference>
<proteinExistence type="predicted"/>
<dbReference type="AlphaFoldDB" id="A0A3M7P178"/>
<protein>
    <submittedName>
        <fullName evidence="1">Uncharacterized protein</fullName>
    </submittedName>
</protein>
<evidence type="ECO:0000313" key="1">
    <source>
        <dbReference type="EMBL" id="RMZ92759.1"/>
    </source>
</evidence>
<dbReference type="Proteomes" id="UP000276133">
    <property type="component" value="Unassembled WGS sequence"/>
</dbReference>
<dbReference type="EMBL" id="REGN01014322">
    <property type="protein sequence ID" value="RMZ92759.1"/>
    <property type="molecule type" value="Genomic_DNA"/>
</dbReference>
<comment type="caution">
    <text evidence="1">The sequence shown here is derived from an EMBL/GenBank/DDBJ whole genome shotgun (WGS) entry which is preliminary data.</text>
</comment>
<organism evidence="1 2">
    <name type="scientific">Brachionus plicatilis</name>
    <name type="common">Marine rotifer</name>
    <name type="synonym">Brachionus muelleri</name>
    <dbReference type="NCBI Taxonomy" id="10195"/>
    <lineage>
        <taxon>Eukaryota</taxon>
        <taxon>Metazoa</taxon>
        <taxon>Spiralia</taxon>
        <taxon>Gnathifera</taxon>
        <taxon>Rotifera</taxon>
        <taxon>Eurotatoria</taxon>
        <taxon>Monogononta</taxon>
        <taxon>Pseudotrocha</taxon>
        <taxon>Ploima</taxon>
        <taxon>Brachionidae</taxon>
        <taxon>Brachionus</taxon>
    </lineage>
</organism>
<evidence type="ECO:0000313" key="2">
    <source>
        <dbReference type="Proteomes" id="UP000276133"/>
    </source>
</evidence>
<gene>
    <name evidence="1" type="ORF">BpHYR1_047725</name>
</gene>
<name>A0A3M7P178_BRAPC</name>
<sequence length="124" mass="14480">MELKRPALSVFQSALNLSGPTKTTATNQNGSEEDKNYHSTATAQDFFYYFICFVFEFRERVFEKKVNFQTSGDVFYGGERHTSKKKAIELAKLVSADKSFNECWRKAEISLKMQIKLFYHFNNY</sequence>